<keyword evidence="4" id="KW-0963">Cytoplasm</keyword>
<proteinExistence type="inferred from homology"/>
<dbReference type="InterPro" id="IPR027918">
    <property type="entry name" value="HYLS1_C_dom"/>
</dbReference>
<evidence type="ECO:0000256" key="6">
    <source>
        <dbReference type="ARBA" id="ARBA00023212"/>
    </source>
</evidence>
<evidence type="ECO:0000313" key="10">
    <source>
        <dbReference type="Proteomes" id="UP000538725"/>
    </source>
</evidence>
<dbReference type="AlphaFoldDB" id="A0A7K8A5T7"/>
<protein>
    <submittedName>
        <fullName evidence="9">HYLS1 protein</fullName>
    </submittedName>
</protein>
<dbReference type="PANTHER" id="PTHR34174">
    <property type="entry name" value="HYDROLETHALUS SYNDROME PROTEIN 1"/>
    <property type="match status" value="1"/>
</dbReference>
<sequence length="60" mass="7241">DPHQSLRWAVRRQMLQPGLPRRAPKRPIPNTYVVPTMKKRDSLRWGVRWDLAHCLMPRRN</sequence>
<keyword evidence="7" id="KW-0966">Cell projection</keyword>
<dbReference type="PANTHER" id="PTHR34174:SF1">
    <property type="entry name" value="CENTRIOLAR AND CILIOGENESIS-ASSOCIATED PROTEIN HYLS1"/>
    <property type="match status" value="1"/>
</dbReference>
<accession>A0A7K8A5T7</accession>
<evidence type="ECO:0000256" key="2">
    <source>
        <dbReference type="ARBA" id="ARBA00004138"/>
    </source>
</evidence>
<feature type="non-terminal residue" evidence="9">
    <location>
        <position position="1"/>
    </location>
</feature>
<evidence type="ECO:0000256" key="7">
    <source>
        <dbReference type="ARBA" id="ARBA00023273"/>
    </source>
</evidence>
<gene>
    <name evidence="9" type="primary">Hyls1</name>
    <name evidence="9" type="ORF">MELVER_R02567</name>
</gene>
<feature type="non-terminal residue" evidence="9">
    <location>
        <position position="60"/>
    </location>
</feature>
<dbReference type="GO" id="GO:0097730">
    <property type="term" value="C:non-motile cilium"/>
    <property type="evidence" value="ECO:0007669"/>
    <property type="project" value="TreeGrafter"/>
</dbReference>
<evidence type="ECO:0000256" key="4">
    <source>
        <dbReference type="ARBA" id="ARBA00022490"/>
    </source>
</evidence>
<reference evidence="9 10" key="1">
    <citation type="submission" date="2019-09" db="EMBL/GenBank/DDBJ databases">
        <title>Bird 10,000 Genomes (B10K) Project - Family phase.</title>
        <authorList>
            <person name="Zhang G."/>
        </authorList>
    </citation>
    <scope>NUCLEOTIDE SEQUENCE [LARGE SCALE GENOMIC DNA]</scope>
    <source>
        <strain evidence="9">B10K-DU-029-37</strain>
        <tissue evidence="9">Liver</tissue>
    </source>
</reference>
<evidence type="ECO:0000313" key="9">
    <source>
        <dbReference type="EMBL" id="NXA98024.1"/>
    </source>
</evidence>
<dbReference type="GO" id="GO:0060271">
    <property type="term" value="P:cilium assembly"/>
    <property type="evidence" value="ECO:0007669"/>
    <property type="project" value="TreeGrafter"/>
</dbReference>
<keyword evidence="6" id="KW-0206">Cytoskeleton</keyword>
<comment type="subcellular location">
    <subcellularLocation>
        <location evidence="2">Cell projection</location>
        <location evidence="2">Cilium</location>
    </subcellularLocation>
    <subcellularLocation>
        <location evidence="1">Cytoplasm</location>
        <location evidence="1">Cytoskeleton</location>
        <location evidence="1">Microtubule organizing center</location>
        <location evidence="1">Centrosome</location>
        <location evidence="1">Centriole</location>
    </subcellularLocation>
</comment>
<dbReference type="GO" id="GO:0005814">
    <property type="term" value="C:centriole"/>
    <property type="evidence" value="ECO:0007669"/>
    <property type="project" value="UniProtKB-SubCell"/>
</dbReference>
<comment type="similarity">
    <text evidence="3">Belongs to the HYLS1 family.</text>
</comment>
<feature type="domain" description="Centriolar and ciliogenesis-associated protein HYLS1 C-terminal" evidence="8">
    <location>
        <begin position="1"/>
        <end position="52"/>
    </location>
</feature>
<evidence type="ECO:0000256" key="3">
    <source>
        <dbReference type="ARBA" id="ARBA00010091"/>
    </source>
</evidence>
<evidence type="ECO:0000259" key="8">
    <source>
        <dbReference type="Pfam" id="PF15311"/>
    </source>
</evidence>
<keyword evidence="10" id="KW-1185">Reference proteome</keyword>
<keyword evidence="5" id="KW-0970">Cilium biogenesis/degradation</keyword>
<dbReference type="Proteomes" id="UP000538725">
    <property type="component" value="Unassembled WGS sequence"/>
</dbReference>
<name>A0A7K8A5T7_9PASE</name>
<dbReference type="EMBL" id="VZTG01010008">
    <property type="protein sequence ID" value="NXA98024.1"/>
    <property type="molecule type" value="Genomic_DNA"/>
</dbReference>
<organism evidence="9 10">
    <name type="scientific">Melanocharis versteri</name>
    <name type="common">Fan-tailed berrypecker</name>
    <dbReference type="NCBI Taxonomy" id="254552"/>
    <lineage>
        <taxon>Eukaryota</taxon>
        <taxon>Metazoa</taxon>
        <taxon>Chordata</taxon>
        <taxon>Craniata</taxon>
        <taxon>Vertebrata</taxon>
        <taxon>Euteleostomi</taxon>
        <taxon>Archelosauria</taxon>
        <taxon>Archosauria</taxon>
        <taxon>Dinosauria</taxon>
        <taxon>Saurischia</taxon>
        <taxon>Theropoda</taxon>
        <taxon>Coelurosauria</taxon>
        <taxon>Aves</taxon>
        <taxon>Neognathae</taxon>
        <taxon>Neoaves</taxon>
        <taxon>Telluraves</taxon>
        <taxon>Australaves</taxon>
        <taxon>Passeriformes</taxon>
        <taxon>Passeroidea</taxon>
        <taxon>Melanocharitidae</taxon>
        <taxon>Melanocharis</taxon>
    </lineage>
</organism>
<evidence type="ECO:0000256" key="5">
    <source>
        <dbReference type="ARBA" id="ARBA00022794"/>
    </source>
</evidence>
<dbReference type="InterPro" id="IPR052319">
    <property type="entry name" value="Centriolar_ciliogenesis_assoc"/>
</dbReference>
<evidence type="ECO:0000256" key="1">
    <source>
        <dbReference type="ARBA" id="ARBA00004114"/>
    </source>
</evidence>
<dbReference type="Pfam" id="PF15311">
    <property type="entry name" value="HYLS1_C"/>
    <property type="match status" value="1"/>
</dbReference>
<comment type="caution">
    <text evidence="9">The sequence shown here is derived from an EMBL/GenBank/DDBJ whole genome shotgun (WGS) entry which is preliminary data.</text>
</comment>